<sequence length="428" mass="43759">MLIGVIADDFTGGSDIANTLAKGVPPAGGLRTAQYPGVPTTPADPAIEAGVISLKSRSAQAAEAVADSLVALNWLLAQGCEQIIFKYCSTFDSTDEGNIGPVADALAAALDVAGVVVCPAFPTAGRTVYQGHLFVFDRLLSESGMQNHPLTPMTDPDLRRVLARQSAGEIGLVAWPTVAAGSVAIRDALDRIAAEGQTFAVVDAISDADLMQIGLALDGVPLLTGGSGIALGLPGNFIRAGKAKGGAGPVQPVSGPGAILAGSCSGATRGQVDQHLADHPGLAIDVPAVMEGRVTAADLVAFITANAARAPLVYSSGAPEQVTEMQRRFGREQVAASLDALFADTARELIAQGYRRIVVAGGETSGAVAQAVTQALRVDAMRIGPEIDPGVPILSLNKDQPVLLALKSGNFGAPDFFAKALRMMEGPL</sequence>
<keyword evidence="2" id="KW-0808">Transferase</keyword>
<dbReference type="OrthoDB" id="191465at2"/>
<evidence type="ECO:0000313" key="15">
    <source>
        <dbReference type="EMBL" id="AUH35333.1"/>
    </source>
</evidence>
<evidence type="ECO:0000256" key="10">
    <source>
        <dbReference type="ARBA" id="ARBA00039095"/>
    </source>
</evidence>
<evidence type="ECO:0000256" key="5">
    <source>
        <dbReference type="ARBA" id="ARBA00022840"/>
    </source>
</evidence>
<keyword evidence="16" id="KW-1185">Reference proteome</keyword>
<dbReference type="GO" id="GO:0016301">
    <property type="term" value="F:kinase activity"/>
    <property type="evidence" value="ECO:0007669"/>
    <property type="project" value="UniProtKB-KW"/>
</dbReference>
<dbReference type="InterPro" id="IPR031475">
    <property type="entry name" value="NBD_C"/>
</dbReference>
<dbReference type="GO" id="GO:0005524">
    <property type="term" value="F:ATP binding"/>
    <property type="evidence" value="ECO:0007669"/>
    <property type="project" value="UniProtKB-KW"/>
</dbReference>
<feature type="domain" description="Four-carbon acid sugar kinase nucleotide binding" evidence="14">
    <location>
        <begin position="258"/>
        <end position="417"/>
    </location>
</feature>
<name>A0A2K9EJY1_9RHOB</name>
<feature type="domain" description="Four-carbon acid sugar kinase N-terminal" evidence="13">
    <location>
        <begin position="3"/>
        <end position="232"/>
    </location>
</feature>
<evidence type="ECO:0000256" key="6">
    <source>
        <dbReference type="ARBA" id="ARBA00023277"/>
    </source>
</evidence>
<gene>
    <name evidence="15" type="ORF">CUV01_09130</name>
</gene>
<keyword evidence="3" id="KW-0547">Nucleotide-binding</keyword>
<comment type="catalytic activity">
    <reaction evidence="7">
        <text>3-dehydro-L-erythronate + ATP = 3-dehydro-4-O-phospho-L-erythronate + ADP + H(+)</text>
        <dbReference type="Rhea" id="RHEA:52552"/>
        <dbReference type="ChEBI" id="CHEBI:15378"/>
        <dbReference type="ChEBI" id="CHEBI:30616"/>
        <dbReference type="ChEBI" id="CHEBI:136592"/>
        <dbReference type="ChEBI" id="CHEBI:136670"/>
        <dbReference type="ChEBI" id="CHEBI:456216"/>
        <dbReference type="EC" id="2.7.1.217"/>
    </reaction>
</comment>
<evidence type="ECO:0000256" key="8">
    <source>
        <dbReference type="ARBA" id="ARBA00036346"/>
    </source>
</evidence>
<evidence type="ECO:0000313" key="16">
    <source>
        <dbReference type="Proteomes" id="UP000233742"/>
    </source>
</evidence>
<dbReference type="InterPro" id="IPR050007">
    <property type="entry name" value="OtnK"/>
</dbReference>
<dbReference type="KEGG" id="paro:CUV01_09130"/>
<dbReference type="Gene3D" id="3.40.980.20">
    <property type="entry name" value="Four-carbon acid sugar kinase, nucleotide binding domain"/>
    <property type="match status" value="1"/>
</dbReference>
<dbReference type="Pfam" id="PF17042">
    <property type="entry name" value="NBD_C"/>
    <property type="match status" value="1"/>
</dbReference>
<evidence type="ECO:0000256" key="11">
    <source>
        <dbReference type="ARBA" id="ARBA00039461"/>
    </source>
</evidence>
<keyword evidence="5" id="KW-0067">ATP-binding</keyword>
<evidence type="ECO:0000256" key="12">
    <source>
        <dbReference type="ARBA" id="ARBA00041377"/>
    </source>
</evidence>
<keyword evidence="4" id="KW-0418">Kinase</keyword>
<reference evidence="15 16" key="1">
    <citation type="submission" date="2017-12" db="EMBL/GenBank/DDBJ databases">
        <authorList>
            <person name="Hurst M.R.H."/>
        </authorList>
    </citation>
    <scope>NUCLEOTIDE SEQUENCE [LARGE SCALE GENOMIC DNA]</scope>
    <source>
        <strain evidence="15 16">BM15</strain>
    </source>
</reference>
<dbReference type="SUPFAM" id="SSF142764">
    <property type="entry name" value="YgbK-like"/>
    <property type="match status" value="1"/>
</dbReference>
<dbReference type="NCBIfam" id="NF043035">
    <property type="entry name" value="OxoTetrKin"/>
    <property type="match status" value="1"/>
</dbReference>
<comment type="function">
    <text evidence="9">Catalyzes the ATP-dependent phosphorylation of 3-oxo-tetronate to 3-oxo-tetronate 4-phosphate.</text>
</comment>
<evidence type="ECO:0000256" key="7">
    <source>
        <dbReference type="ARBA" id="ARBA00035898"/>
    </source>
</evidence>
<dbReference type="InterPro" id="IPR010737">
    <property type="entry name" value="4-carb_acid_sugar_kinase_N"/>
</dbReference>
<dbReference type="AlphaFoldDB" id="A0A2K9EJY1"/>
<dbReference type="Gene3D" id="3.40.50.10840">
    <property type="entry name" value="Putative sugar-binding, N-terminal domain"/>
    <property type="match status" value="1"/>
</dbReference>
<evidence type="ECO:0000259" key="13">
    <source>
        <dbReference type="Pfam" id="PF07005"/>
    </source>
</evidence>
<comment type="catalytic activity">
    <reaction evidence="8">
        <text>3-dehydro-D-erythronate + ATP = 3-dehydro-4-O-phospho-D-erythronate + ADP + H(+)</text>
        <dbReference type="Rhea" id="RHEA:52556"/>
        <dbReference type="ChEBI" id="CHEBI:15378"/>
        <dbReference type="ChEBI" id="CHEBI:30616"/>
        <dbReference type="ChEBI" id="CHEBI:57958"/>
        <dbReference type="ChEBI" id="CHEBI:136593"/>
        <dbReference type="ChEBI" id="CHEBI:456216"/>
        <dbReference type="EC" id="2.7.1.217"/>
    </reaction>
</comment>
<dbReference type="EMBL" id="CP025408">
    <property type="protein sequence ID" value="AUH35333.1"/>
    <property type="molecule type" value="Genomic_DNA"/>
</dbReference>
<keyword evidence="6" id="KW-0119">Carbohydrate metabolism</keyword>
<evidence type="ECO:0000256" key="9">
    <source>
        <dbReference type="ARBA" id="ARBA00037335"/>
    </source>
</evidence>
<evidence type="ECO:0000256" key="2">
    <source>
        <dbReference type="ARBA" id="ARBA00022679"/>
    </source>
</evidence>
<evidence type="ECO:0000256" key="4">
    <source>
        <dbReference type="ARBA" id="ARBA00022777"/>
    </source>
</evidence>
<accession>A0A2K9EJY1</accession>
<evidence type="ECO:0000256" key="1">
    <source>
        <dbReference type="ARBA" id="ARBA00005715"/>
    </source>
</evidence>
<organism evidence="15 16">
    <name type="scientific">Paracoccus tegillarcae</name>
    <dbReference type="NCBI Taxonomy" id="1529068"/>
    <lineage>
        <taxon>Bacteria</taxon>
        <taxon>Pseudomonadati</taxon>
        <taxon>Pseudomonadota</taxon>
        <taxon>Alphaproteobacteria</taxon>
        <taxon>Rhodobacterales</taxon>
        <taxon>Paracoccaceae</taxon>
        <taxon>Paracoccus</taxon>
    </lineage>
</organism>
<dbReference type="InterPro" id="IPR042213">
    <property type="entry name" value="NBD_C_sf"/>
</dbReference>
<dbReference type="Pfam" id="PF07005">
    <property type="entry name" value="SBD_N"/>
    <property type="match status" value="1"/>
</dbReference>
<proteinExistence type="inferred from homology"/>
<comment type="similarity">
    <text evidence="1">Belongs to the four-carbon acid sugar kinase family.</text>
</comment>
<protein>
    <recommendedName>
        <fullName evidence="11">3-oxo-tetronate kinase</fullName>
        <ecNumber evidence="10">2.7.1.217</ecNumber>
    </recommendedName>
    <alternativeName>
        <fullName evidence="12">3-dehydrotetronate 4-kinase</fullName>
    </alternativeName>
</protein>
<evidence type="ECO:0000256" key="3">
    <source>
        <dbReference type="ARBA" id="ARBA00022741"/>
    </source>
</evidence>
<dbReference type="Proteomes" id="UP000233742">
    <property type="component" value="Chromosome"/>
</dbReference>
<dbReference type="InterPro" id="IPR037051">
    <property type="entry name" value="4-carb_acid_sugar_kinase_N_sf"/>
</dbReference>
<evidence type="ECO:0000259" key="14">
    <source>
        <dbReference type="Pfam" id="PF17042"/>
    </source>
</evidence>
<dbReference type="EC" id="2.7.1.217" evidence="10"/>